<dbReference type="AlphaFoldDB" id="A0AAD9YJJ7"/>
<name>A0AAD9YJJ7_COLKA</name>
<comment type="caution">
    <text evidence="1">The sequence shown here is derived from an EMBL/GenBank/DDBJ whole genome shotgun (WGS) entry which is preliminary data.</text>
</comment>
<dbReference type="Proteomes" id="UP001281614">
    <property type="component" value="Unassembled WGS sequence"/>
</dbReference>
<keyword evidence="2" id="KW-1185">Reference proteome</keyword>
<accession>A0AAD9YJJ7</accession>
<reference evidence="1" key="1">
    <citation type="submission" date="2023-02" db="EMBL/GenBank/DDBJ databases">
        <title>Colletotrichum kahawae CIFC_Que2 genome sequencing and assembly.</title>
        <authorList>
            <person name="Baroncelli R."/>
        </authorList>
    </citation>
    <scope>NUCLEOTIDE SEQUENCE</scope>
    <source>
        <strain evidence="1">CIFC_Que2</strain>
    </source>
</reference>
<proteinExistence type="predicted"/>
<sequence length="266" mass="30463">MDADRAKGLEALEAYRAHIAYQIRKNMGLYVEYVSGQLPLDQGWTDEEINDARMEYLEERLGLGELMEGIRFPEDVMNRWDEIAQLSGLDGTINRNPANGAELLEAYVSHIEAALREKSHEDIREAIKFPIELRIVAEEVHGLIGPGMPYHDHQQLTFWSLTMDTSRVKTSEELENETGLNDWDPQGWKMGGGWNSGDGQDASCCVVYCRKPGEEGWKWRYVVVNLGERGMHVFESIPEFLGWYAHFREDHLERLAAEDRTAGLFD</sequence>
<evidence type="ECO:0000313" key="1">
    <source>
        <dbReference type="EMBL" id="KAK2767973.1"/>
    </source>
</evidence>
<protein>
    <submittedName>
        <fullName evidence="1">FAD binding domain-containing protein</fullName>
    </submittedName>
</protein>
<evidence type="ECO:0000313" key="2">
    <source>
        <dbReference type="Proteomes" id="UP001281614"/>
    </source>
</evidence>
<dbReference type="EMBL" id="VYYT01000113">
    <property type="protein sequence ID" value="KAK2767973.1"/>
    <property type="molecule type" value="Genomic_DNA"/>
</dbReference>
<organism evidence="1 2">
    <name type="scientific">Colletotrichum kahawae</name>
    <name type="common">Coffee berry disease fungus</name>
    <dbReference type="NCBI Taxonomy" id="34407"/>
    <lineage>
        <taxon>Eukaryota</taxon>
        <taxon>Fungi</taxon>
        <taxon>Dikarya</taxon>
        <taxon>Ascomycota</taxon>
        <taxon>Pezizomycotina</taxon>
        <taxon>Sordariomycetes</taxon>
        <taxon>Hypocreomycetidae</taxon>
        <taxon>Glomerellales</taxon>
        <taxon>Glomerellaceae</taxon>
        <taxon>Colletotrichum</taxon>
        <taxon>Colletotrichum gloeosporioides species complex</taxon>
    </lineage>
</organism>
<gene>
    <name evidence="1" type="ORF">CKAH01_04541</name>
</gene>